<protein>
    <submittedName>
        <fullName evidence="1">Uncharacterized protein</fullName>
    </submittedName>
</protein>
<comment type="caution">
    <text evidence="1">The sequence shown here is derived from an EMBL/GenBank/DDBJ whole genome shotgun (WGS) entry which is preliminary data.</text>
</comment>
<dbReference type="RefSeq" id="WP_272180414.1">
    <property type="nucleotide sequence ID" value="NZ_JAQOMS010000002.1"/>
</dbReference>
<name>A0ABT5FBS8_9GAMM</name>
<organism evidence="1 2">
    <name type="scientific">Psychrosphaera algicola</name>
    <dbReference type="NCBI Taxonomy" id="3023714"/>
    <lineage>
        <taxon>Bacteria</taxon>
        <taxon>Pseudomonadati</taxon>
        <taxon>Pseudomonadota</taxon>
        <taxon>Gammaproteobacteria</taxon>
        <taxon>Alteromonadales</taxon>
        <taxon>Pseudoalteromonadaceae</taxon>
        <taxon>Psychrosphaera</taxon>
    </lineage>
</organism>
<dbReference type="EMBL" id="JAQOMS010000002">
    <property type="protein sequence ID" value="MDC2888851.1"/>
    <property type="molecule type" value="Genomic_DNA"/>
</dbReference>
<dbReference type="InterPro" id="IPR038718">
    <property type="entry name" value="SNF2-like_sf"/>
</dbReference>
<dbReference type="Proteomes" id="UP001528411">
    <property type="component" value="Unassembled WGS sequence"/>
</dbReference>
<proteinExistence type="predicted"/>
<evidence type="ECO:0000313" key="1">
    <source>
        <dbReference type="EMBL" id="MDC2888851.1"/>
    </source>
</evidence>
<gene>
    <name evidence="1" type="ORF">PN838_08770</name>
</gene>
<dbReference type="Gene3D" id="3.40.50.10810">
    <property type="entry name" value="Tandem AAA-ATPase domain"/>
    <property type="match status" value="1"/>
</dbReference>
<accession>A0ABT5FBS8</accession>
<keyword evidence="2" id="KW-1185">Reference proteome</keyword>
<evidence type="ECO:0000313" key="2">
    <source>
        <dbReference type="Proteomes" id="UP001528411"/>
    </source>
</evidence>
<reference evidence="1 2" key="1">
    <citation type="submission" date="2023-01" db="EMBL/GenBank/DDBJ databases">
        <title>Psychrosphaera sp. nov., isolated from marine algae.</title>
        <authorList>
            <person name="Bayburt H."/>
            <person name="Choi B.J."/>
            <person name="Kim J.M."/>
            <person name="Choi D.G."/>
            <person name="Jeon C.O."/>
        </authorList>
    </citation>
    <scope>NUCLEOTIDE SEQUENCE [LARGE SCALE GENOMIC DNA]</scope>
    <source>
        <strain evidence="1 2">G1-22</strain>
    </source>
</reference>
<sequence>MTATPDQLGHYGHFLRLQLLDPSRFHSYETFLKEEEQYKQVAEIATTLLNQADLDKASNLELSKLLADPLSIELIAEYCANPNRVETSEKLISSLLDRHGTGRIMFRNSRVGVKGFPSRQVTSYGLQRTESYLDDVEFIGLLPECHHSTLHEKRWWELDARVDWLCDFLKENKDKKCL</sequence>